<feature type="domain" description="Protein kinase" evidence="8">
    <location>
        <begin position="93"/>
        <end position="417"/>
    </location>
</feature>
<dbReference type="Gene3D" id="3.30.200.20">
    <property type="entry name" value="Phosphorylase Kinase, domain 1"/>
    <property type="match status" value="1"/>
</dbReference>
<dbReference type="Gene3D" id="1.10.510.10">
    <property type="entry name" value="Transferase(Phosphotransferase) domain 1"/>
    <property type="match status" value="1"/>
</dbReference>
<evidence type="ECO:0000256" key="6">
    <source>
        <dbReference type="PROSITE-ProRule" id="PRU10141"/>
    </source>
</evidence>
<organism evidence="9 10">
    <name type="scientific">Entamoeba nuttalli</name>
    <dbReference type="NCBI Taxonomy" id="412467"/>
    <lineage>
        <taxon>Eukaryota</taxon>
        <taxon>Amoebozoa</taxon>
        <taxon>Evosea</taxon>
        <taxon>Archamoebae</taxon>
        <taxon>Mastigamoebida</taxon>
        <taxon>Entamoebidae</taxon>
        <taxon>Entamoeba</taxon>
    </lineage>
</organism>
<keyword evidence="4" id="KW-0418">Kinase</keyword>
<dbReference type="SUPFAM" id="SSF56112">
    <property type="entry name" value="Protein kinase-like (PK-like)"/>
    <property type="match status" value="1"/>
</dbReference>
<keyword evidence="1" id="KW-0723">Serine/threonine-protein kinase</keyword>
<evidence type="ECO:0000313" key="9">
    <source>
        <dbReference type="EMBL" id="GAB1219675.1"/>
    </source>
</evidence>
<dbReference type="PROSITE" id="PS00107">
    <property type="entry name" value="PROTEIN_KINASE_ATP"/>
    <property type="match status" value="1"/>
</dbReference>
<keyword evidence="2" id="KW-0808">Transferase</keyword>
<protein>
    <recommendedName>
        <fullName evidence="8">Protein kinase domain-containing protein</fullName>
    </recommendedName>
</protein>
<dbReference type="EMBL" id="BAAFRS010000041">
    <property type="protein sequence ID" value="GAB1219675.1"/>
    <property type="molecule type" value="Genomic_DNA"/>
</dbReference>
<dbReference type="CDD" id="cd14212">
    <property type="entry name" value="PKc_YAK1"/>
    <property type="match status" value="1"/>
</dbReference>
<dbReference type="InterPro" id="IPR000719">
    <property type="entry name" value="Prot_kinase_dom"/>
</dbReference>
<feature type="compositionally biased region" description="Basic and acidic residues" evidence="7">
    <location>
        <begin position="718"/>
        <end position="727"/>
    </location>
</feature>
<comment type="caution">
    <text evidence="9">The sequence shown here is derived from an EMBL/GenBank/DDBJ whole genome shotgun (WGS) entry which is preliminary data.</text>
</comment>
<keyword evidence="3 6" id="KW-0547">Nucleotide-binding</keyword>
<dbReference type="PANTHER" id="PTHR24058:SF17">
    <property type="entry name" value="HOMEODOMAIN INTERACTING PROTEIN KINASE, ISOFORM D"/>
    <property type="match status" value="1"/>
</dbReference>
<reference evidence="9 10" key="1">
    <citation type="journal article" date="2019" name="PLoS Negl. Trop. Dis.">
        <title>Whole genome sequencing of Entamoeba nuttalli reveals mammalian host-related molecular signatures and a novel octapeptide-repeat surface protein.</title>
        <authorList>
            <person name="Tanaka M."/>
            <person name="Makiuchi T."/>
            <person name="Komiyama T."/>
            <person name="Shiina T."/>
            <person name="Osaki K."/>
            <person name="Tachibana H."/>
        </authorList>
    </citation>
    <scope>NUCLEOTIDE SEQUENCE [LARGE SCALE GENOMIC DNA]</scope>
    <source>
        <strain evidence="9 10">P19-061405</strain>
    </source>
</reference>
<feature type="region of interest" description="Disordered" evidence="7">
    <location>
        <begin position="569"/>
        <end position="660"/>
    </location>
</feature>
<dbReference type="Pfam" id="PF00069">
    <property type="entry name" value="Pkinase"/>
    <property type="match status" value="1"/>
</dbReference>
<feature type="compositionally biased region" description="Basic and acidic residues" evidence="7">
    <location>
        <begin position="641"/>
        <end position="655"/>
    </location>
</feature>
<dbReference type="InterPro" id="IPR017441">
    <property type="entry name" value="Protein_kinase_ATP_BS"/>
</dbReference>
<dbReference type="InterPro" id="IPR050494">
    <property type="entry name" value="Ser_Thr_dual-spec_kinase"/>
</dbReference>
<accession>A0ABQ0D9Z9</accession>
<evidence type="ECO:0000256" key="3">
    <source>
        <dbReference type="ARBA" id="ARBA00022741"/>
    </source>
</evidence>
<sequence>MSSLFVSVTITPCAPMARVEGVIKKMTVGYSNTMQHCHKTNNQILTQPSVPMSNYGLDNETGDLIIRTDDIIGSATSMEGIQFSMDQKSLTRYRVIQLLGQGTFGQVVKCIDLSTNKYVAIKILKNKPAYFKQSLIEVTVLHFLNDYYDKSPHSRILKMLDYFMYYGHICIVTEMLGDSLDLYELMRRNRNHGFSIQTIRKFVQQILRALLVLSKGNIVHCDIKPENVLLVGQTSKVKLIDFGSACFENYTLYSYIQSRHYRAPEIVLGLPYSCAIDMWSVGCMTAEFFLGYPLFGATSEYNLLFKMIEMLGTPPIEMLERGTKTHKFFYNEEGTYLFKEQFEYEYENNCKIPPNKSYFKYKTLKELISLNQMRVSNAEPVSADNVRDSLYDFLKRCLEYDPKERLTPDQALNHPFITDRPLEEYILPPRLYPYVEYGKTVTLEQDEFINIMLKEIPELRYIRGCYNTQQYFKIYKTALDHGHVVNILADSPLRGTITPPSLSSVFIPLPDPSLDYVHRQQTLPRYFLATSVKVDQPTSRFQTPVKTESKEETGTGLLKSNPRRIVPILHDDKKKGVSLPTSLESSPGKTINSGSKLHKLMKMEEKIEKEREKQLEKERKKEEKQRKKEEKKASKVHSHSSSKEQSIDRTEEKPKNLITSTKITRNSSNINLTGSFKDIYSVGNVHDGTINEVTLAVPKRSDSMGSIKKKKWGFSFFRREKKDKKDSPSQQDSFNSHDSEM</sequence>
<feature type="region of interest" description="Disordered" evidence="7">
    <location>
        <begin position="539"/>
        <end position="558"/>
    </location>
</feature>
<dbReference type="PANTHER" id="PTHR24058">
    <property type="entry name" value="DUAL SPECIFICITY PROTEIN KINASE"/>
    <property type="match status" value="1"/>
</dbReference>
<feature type="binding site" evidence="6">
    <location>
        <position position="122"/>
    </location>
    <ligand>
        <name>ATP</name>
        <dbReference type="ChEBI" id="CHEBI:30616"/>
    </ligand>
</feature>
<feature type="compositionally biased region" description="Basic and acidic residues" evidence="7">
    <location>
        <begin position="601"/>
        <end position="633"/>
    </location>
</feature>
<gene>
    <name evidence="9" type="ORF">ENUP19_0041G0021</name>
</gene>
<feature type="compositionally biased region" description="Polar residues" evidence="7">
    <location>
        <begin position="579"/>
        <end position="594"/>
    </location>
</feature>
<evidence type="ECO:0000313" key="10">
    <source>
        <dbReference type="Proteomes" id="UP001628156"/>
    </source>
</evidence>
<dbReference type="PROSITE" id="PS00108">
    <property type="entry name" value="PROTEIN_KINASE_ST"/>
    <property type="match status" value="1"/>
</dbReference>
<dbReference type="SMART" id="SM00220">
    <property type="entry name" value="S_TKc"/>
    <property type="match status" value="1"/>
</dbReference>
<name>A0ABQ0D9Z9_9EUKA</name>
<dbReference type="Proteomes" id="UP001628156">
    <property type="component" value="Unassembled WGS sequence"/>
</dbReference>
<evidence type="ECO:0000256" key="4">
    <source>
        <dbReference type="ARBA" id="ARBA00022777"/>
    </source>
</evidence>
<keyword evidence="10" id="KW-1185">Reference proteome</keyword>
<evidence type="ECO:0000256" key="7">
    <source>
        <dbReference type="SAM" id="MobiDB-lite"/>
    </source>
</evidence>
<dbReference type="InterPro" id="IPR011009">
    <property type="entry name" value="Kinase-like_dom_sf"/>
</dbReference>
<feature type="region of interest" description="Disordered" evidence="7">
    <location>
        <begin position="718"/>
        <end position="741"/>
    </location>
</feature>
<evidence type="ECO:0000256" key="5">
    <source>
        <dbReference type="ARBA" id="ARBA00022840"/>
    </source>
</evidence>
<evidence type="ECO:0000256" key="1">
    <source>
        <dbReference type="ARBA" id="ARBA00022527"/>
    </source>
</evidence>
<evidence type="ECO:0000259" key="8">
    <source>
        <dbReference type="PROSITE" id="PS50011"/>
    </source>
</evidence>
<dbReference type="InterPro" id="IPR008271">
    <property type="entry name" value="Ser/Thr_kinase_AS"/>
</dbReference>
<evidence type="ECO:0000256" key="2">
    <source>
        <dbReference type="ARBA" id="ARBA00022679"/>
    </source>
</evidence>
<dbReference type="PROSITE" id="PS50011">
    <property type="entry name" value="PROTEIN_KINASE_DOM"/>
    <property type="match status" value="1"/>
</dbReference>
<keyword evidence="5 6" id="KW-0067">ATP-binding</keyword>
<proteinExistence type="predicted"/>